<dbReference type="Pfam" id="PF23982">
    <property type="entry name" value="XM1_gp53_minor_capsid"/>
    <property type="match status" value="1"/>
</dbReference>
<dbReference type="InterPro" id="IPR056914">
    <property type="entry name" value="Gp53-like"/>
</dbReference>
<proteinExistence type="predicted"/>
<dbReference type="EMBL" id="LR796544">
    <property type="protein sequence ID" value="CAB4150475.1"/>
    <property type="molecule type" value="Genomic_DNA"/>
</dbReference>
<reference evidence="1" key="1">
    <citation type="submission" date="2020-04" db="EMBL/GenBank/DDBJ databases">
        <authorList>
            <person name="Chiriac C."/>
            <person name="Salcher M."/>
            <person name="Ghai R."/>
            <person name="Kavagutti S V."/>
        </authorList>
    </citation>
    <scope>NUCLEOTIDE SEQUENCE</scope>
</reference>
<protein>
    <submittedName>
        <fullName evidence="1">Uncharacterized protein</fullName>
    </submittedName>
</protein>
<organism evidence="1">
    <name type="scientific">uncultured Caudovirales phage</name>
    <dbReference type="NCBI Taxonomy" id="2100421"/>
    <lineage>
        <taxon>Viruses</taxon>
        <taxon>Duplodnaviria</taxon>
        <taxon>Heunggongvirae</taxon>
        <taxon>Uroviricota</taxon>
        <taxon>Caudoviricetes</taxon>
        <taxon>Peduoviridae</taxon>
        <taxon>Maltschvirus</taxon>
        <taxon>Maltschvirus maltsch</taxon>
    </lineage>
</organism>
<sequence length="140" mass="13651">MATSLQFAIPGSVAQTFLAGESLTVGQAVKISALGTVIACTAATDVFVGIVQSDSASSGEPISIVVQGLCYVLCGATAIPYTTPVVTCATGGTLVPWTASGSKVQAAKVIGYGSEPGGGSLTTAAGDLRTAIVLGGIVVD</sequence>
<accession>A0A6J5MTI0</accession>
<evidence type="ECO:0000313" key="1">
    <source>
        <dbReference type="EMBL" id="CAB4150475.1"/>
    </source>
</evidence>
<name>A0A6J5MTI0_9CAUD</name>
<gene>
    <name evidence="1" type="ORF">UFOVP567_38</name>
</gene>